<organism evidence="1 2">
    <name type="scientific">Deinococcus indicus</name>
    <dbReference type="NCBI Taxonomy" id="223556"/>
    <lineage>
        <taxon>Bacteria</taxon>
        <taxon>Thermotogati</taxon>
        <taxon>Deinococcota</taxon>
        <taxon>Deinococci</taxon>
        <taxon>Deinococcales</taxon>
        <taxon>Deinococcaceae</taxon>
        <taxon>Deinococcus</taxon>
    </lineage>
</organism>
<reference evidence="1 2" key="1">
    <citation type="submission" date="2017-05" db="EMBL/GenBank/DDBJ databases">
        <title>De novo genome assembly of Deniococcus indicus strain DR1.</title>
        <authorList>
            <person name="Chauhan D."/>
            <person name="Yennamalli R.M."/>
            <person name="Priyadarshini R."/>
        </authorList>
    </citation>
    <scope>NUCLEOTIDE SEQUENCE [LARGE SCALE GENOMIC DNA]</scope>
    <source>
        <strain evidence="1 2">DR1</strain>
    </source>
</reference>
<gene>
    <name evidence="1" type="ORF">CBQ26_00350</name>
</gene>
<sequence>MFGGRDERGLLFPNSPGHACPQVRVVAILLHDRLEYSFQEYAPAQLDAQVHAGLVDQGLKAGAHAAAEGCVRLPH</sequence>
<accession>A0A246BUX0</accession>
<dbReference type="AlphaFoldDB" id="A0A246BUX0"/>
<dbReference type="EMBL" id="NHMK01000003">
    <property type="protein sequence ID" value="OWL98942.1"/>
    <property type="molecule type" value="Genomic_DNA"/>
</dbReference>
<comment type="caution">
    <text evidence="1">The sequence shown here is derived from an EMBL/GenBank/DDBJ whole genome shotgun (WGS) entry which is preliminary data.</text>
</comment>
<dbReference type="Proteomes" id="UP000197208">
    <property type="component" value="Unassembled WGS sequence"/>
</dbReference>
<evidence type="ECO:0000313" key="1">
    <source>
        <dbReference type="EMBL" id="OWL98942.1"/>
    </source>
</evidence>
<name>A0A246BUX0_9DEIO</name>
<evidence type="ECO:0000313" key="2">
    <source>
        <dbReference type="Proteomes" id="UP000197208"/>
    </source>
</evidence>
<protein>
    <submittedName>
        <fullName evidence="1">Uncharacterized protein</fullName>
    </submittedName>
</protein>
<proteinExistence type="predicted"/>
<keyword evidence="2" id="KW-1185">Reference proteome</keyword>